<accession>A0ABT5ZFW8</accession>
<dbReference type="InterPro" id="IPR004276">
    <property type="entry name" value="GlycoTrans_28_N"/>
</dbReference>
<dbReference type="Pfam" id="PF03033">
    <property type="entry name" value="Glyco_transf_28"/>
    <property type="match status" value="1"/>
</dbReference>
<dbReference type="Pfam" id="PF06722">
    <property type="entry name" value="EryCIII-like_C"/>
    <property type="match status" value="1"/>
</dbReference>
<keyword evidence="5" id="KW-1185">Reference proteome</keyword>
<reference evidence="4 5" key="1">
    <citation type="submission" date="2023-03" db="EMBL/GenBank/DDBJ databases">
        <title>Draft genome sequence of Streptomyces sp. RB6PN23 isolated from peat swamp forest in Thailand.</title>
        <authorList>
            <person name="Klaysubun C."/>
            <person name="Duangmal K."/>
        </authorList>
    </citation>
    <scope>NUCLEOTIDE SEQUENCE [LARGE SCALE GENOMIC DNA]</scope>
    <source>
        <strain evidence="4 5">RB6PN23</strain>
    </source>
</reference>
<dbReference type="CDD" id="cd03784">
    <property type="entry name" value="GT1_Gtf-like"/>
    <property type="match status" value="1"/>
</dbReference>
<evidence type="ECO:0000313" key="4">
    <source>
        <dbReference type="EMBL" id="MDF3288722.1"/>
    </source>
</evidence>
<dbReference type="InterPro" id="IPR002213">
    <property type="entry name" value="UDP_glucos_trans"/>
</dbReference>
<comment type="caution">
    <text evidence="4">The sequence shown here is derived from an EMBL/GenBank/DDBJ whole genome shotgun (WGS) entry which is preliminary data.</text>
</comment>
<sequence length="416" mass="44255">MQILIIATGTMGDVAPYTGLGLRLRQAGHQVAIATHKGFEDLIRSCGLEYRRFPGDPWGAASTMGVRVEQSATGLPPRLAVARLIPSLLRDCGQGVLDAARQGADVLLVSQGVAPLGRVVAEGLGLPSLGVFVVPLMPTASFPPVGVSLRSLGARGNRAAGDVMMSLAMRLYAPEVQRLRTELGLPGRGAGIRREILRRWPIWHGFSRHVVPRPPDWRPGLELSGYWWPASPRQWQPPPQLVDFLGAGPPPVYVGFGSNAPSHGERLGTVVVSALRRAGVRGVVQRGWAGMEATADGDILSIGEVSHEWLFPRTAAVVHHAGAGTTSAGLRAGVPAVPVPFLFDMHFWAARLVALGVSPSVVPFCALSEERLANAITMAVRDPEHLRKARAVSCRLADEDGAAPVIEAIDNLARSA</sequence>
<evidence type="ECO:0000256" key="1">
    <source>
        <dbReference type="ARBA" id="ARBA00022679"/>
    </source>
</evidence>
<keyword evidence="1" id="KW-0808">Transferase</keyword>
<proteinExistence type="predicted"/>
<dbReference type="InterPro" id="IPR050426">
    <property type="entry name" value="Glycosyltransferase_28"/>
</dbReference>
<dbReference type="Proteomes" id="UP001216579">
    <property type="component" value="Unassembled WGS sequence"/>
</dbReference>
<evidence type="ECO:0000259" key="3">
    <source>
        <dbReference type="Pfam" id="PF06722"/>
    </source>
</evidence>
<dbReference type="PANTHER" id="PTHR48050">
    <property type="entry name" value="STEROL 3-BETA-GLUCOSYLTRANSFERASE"/>
    <property type="match status" value="1"/>
</dbReference>
<gene>
    <name evidence="4" type="ORF">P3G67_05650</name>
</gene>
<evidence type="ECO:0000259" key="2">
    <source>
        <dbReference type="Pfam" id="PF03033"/>
    </source>
</evidence>
<feature type="domain" description="Glycosyltransferase family 28 N-terminal" evidence="2">
    <location>
        <begin position="3"/>
        <end position="140"/>
    </location>
</feature>
<dbReference type="PANTHER" id="PTHR48050:SF13">
    <property type="entry name" value="STEROL 3-BETA-GLUCOSYLTRANSFERASE UGT80A2"/>
    <property type="match status" value="1"/>
</dbReference>
<name>A0ABT5ZFW8_9ACTN</name>
<dbReference type="SUPFAM" id="SSF53756">
    <property type="entry name" value="UDP-Glycosyltransferase/glycogen phosphorylase"/>
    <property type="match status" value="1"/>
</dbReference>
<protein>
    <submittedName>
        <fullName evidence="4">Glycosyltransferase</fullName>
    </submittedName>
</protein>
<dbReference type="EMBL" id="JARJBC010000003">
    <property type="protein sequence ID" value="MDF3288722.1"/>
    <property type="molecule type" value="Genomic_DNA"/>
</dbReference>
<feature type="domain" description="Erythromycin biosynthesis protein CIII-like C-terminal" evidence="3">
    <location>
        <begin position="307"/>
        <end position="405"/>
    </location>
</feature>
<organism evidence="4 5">
    <name type="scientific">Streptomyces silvisoli</name>
    <dbReference type="NCBI Taxonomy" id="3034235"/>
    <lineage>
        <taxon>Bacteria</taxon>
        <taxon>Bacillati</taxon>
        <taxon>Actinomycetota</taxon>
        <taxon>Actinomycetes</taxon>
        <taxon>Kitasatosporales</taxon>
        <taxon>Streptomycetaceae</taxon>
        <taxon>Streptomyces</taxon>
    </lineage>
</organism>
<evidence type="ECO:0000313" key="5">
    <source>
        <dbReference type="Proteomes" id="UP001216579"/>
    </source>
</evidence>
<dbReference type="RefSeq" id="WP_276092476.1">
    <property type="nucleotide sequence ID" value="NZ_JARJBC010000003.1"/>
</dbReference>
<dbReference type="InterPro" id="IPR010610">
    <property type="entry name" value="EryCIII-like_C"/>
</dbReference>
<dbReference type="Gene3D" id="3.40.50.2000">
    <property type="entry name" value="Glycogen Phosphorylase B"/>
    <property type="match status" value="2"/>
</dbReference>